<dbReference type="AlphaFoldDB" id="A0A238FB47"/>
<gene>
    <name evidence="1" type="ORF">BQ2448_2253</name>
</gene>
<dbReference type="EMBL" id="FMSP01000004">
    <property type="protein sequence ID" value="SCV69233.1"/>
    <property type="molecule type" value="Genomic_DNA"/>
</dbReference>
<dbReference type="OrthoDB" id="3355480at2759"/>
<keyword evidence="2" id="KW-1185">Reference proteome</keyword>
<reference evidence="2" key="1">
    <citation type="submission" date="2016-09" db="EMBL/GenBank/DDBJ databases">
        <authorList>
            <person name="Jeantristanb JTB J.-T."/>
            <person name="Ricardo R."/>
        </authorList>
    </citation>
    <scope>NUCLEOTIDE SEQUENCE [LARGE SCALE GENOMIC DNA]</scope>
</reference>
<protein>
    <submittedName>
        <fullName evidence="1">BQ2448_2253 protein</fullName>
    </submittedName>
</protein>
<dbReference type="Proteomes" id="UP000198372">
    <property type="component" value="Unassembled WGS sequence"/>
</dbReference>
<organism evidence="1 2">
    <name type="scientific">Microbotryum intermedium</name>
    <dbReference type="NCBI Taxonomy" id="269621"/>
    <lineage>
        <taxon>Eukaryota</taxon>
        <taxon>Fungi</taxon>
        <taxon>Dikarya</taxon>
        <taxon>Basidiomycota</taxon>
        <taxon>Pucciniomycotina</taxon>
        <taxon>Microbotryomycetes</taxon>
        <taxon>Microbotryales</taxon>
        <taxon>Microbotryaceae</taxon>
        <taxon>Microbotryum</taxon>
    </lineage>
</organism>
<name>A0A238FB47_9BASI</name>
<proteinExistence type="predicted"/>
<accession>A0A238FB47</accession>
<dbReference type="STRING" id="269621.A0A238FB47"/>
<evidence type="ECO:0000313" key="1">
    <source>
        <dbReference type="EMBL" id="SCV69233.1"/>
    </source>
</evidence>
<sequence>MVLYSIMSIIVSRFFASPNNSSPPSYRPLNFGFPSSIRPFLDPVRGAGGPDLATDLAIRLTFGHISLPFDDTVAEESCSERLRWRIFKGARLAKRQFEARFRTQNRGFFFPVDYHRIMYRVLSAASQDPAPIEQPSTVINASMIGDLDRLLPSSFPLATATVAENGSTESENVQVNPPAPNLEITDLSIGTRLHRGEGMFPEVYTFGQQLYVSVGFDEQINARSFIQRSIRGAIEELMLQL</sequence>
<evidence type="ECO:0000313" key="2">
    <source>
        <dbReference type="Proteomes" id="UP000198372"/>
    </source>
</evidence>